<dbReference type="Gene3D" id="3.40.50.1820">
    <property type="entry name" value="alpha/beta hydrolase"/>
    <property type="match status" value="1"/>
</dbReference>
<dbReference type="PANTHER" id="PTHR12277">
    <property type="entry name" value="ALPHA/BETA HYDROLASE DOMAIN-CONTAINING PROTEIN"/>
    <property type="match status" value="1"/>
</dbReference>
<dbReference type="EMBL" id="AWSO01000283">
    <property type="protein sequence ID" value="ESK92460.1"/>
    <property type="molecule type" value="Genomic_DNA"/>
</dbReference>
<dbReference type="Pfam" id="PF12146">
    <property type="entry name" value="Hydrolase_4"/>
    <property type="match status" value="1"/>
</dbReference>
<dbReference type="GO" id="GO:0008474">
    <property type="term" value="F:palmitoyl-(protein) hydrolase activity"/>
    <property type="evidence" value="ECO:0007669"/>
    <property type="project" value="TreeGrafter"/>
</dbReference>
<dbReference type="STRING" id="1381753.V2XIW0"/>
<protein>
    <submittedName>
        <fullName evidence="2">Bem46 family protein</fullName>
    </submittedName>
</protein>
<dbReference type="KEGG" id="mrr:Moror_4497"/>
<feature type="domain" description="Serine aminopeptidase S33" evidence="1">
    <location>
        <begin position="29"/>
        <end position="106"/>
    </location>
</feature>
<dbReference type="SUPFAM" id="SSF53474">
    <property type="entry name" value="alpha/beta-Hydrolases"/>
    <property type="match status" value="1"/>
</dbReference>
<keyword evidence="3" id="KW-1185">Reference proteome</keyword>
<dbReference type="Proteomes" id="UP000017559">
    <property type="component" value="Unassembled WGS sequence"/>
</dbReference>
<proteinExistence type="predicted"/>
<gene>
    <name evidence="2" type="ORF">Moror_4497</name>
</gene>
<sequence length="216" mass="24061">MVILTARPRKKVTKIDNTCSITLLRWIVRLTGLQRDSQAALDFVLGQAELSKSPIVLHGHSLGGAVAIDLTQRNPEKVHGLIVENTFLSIPAIVKDIPGLRHLAIFIHQKWESYRRIERIPRTIPILMFSGTEDEVVPAKQMQELWSIAQRRNAKGVEQKGKSGWKSFVFGSSRDCDVSTQDEGEEDGKDSLMDVFKSIPGGTHGKRSLLLRASIA</sequence>
<name>V2XIW0_MONRO</name>
<dbReference type="OrthoDB" id="10249433at2759"/>
<reference evidence="2 3" key="1">
    <citation type="journal article" date="2014" name="BMC Genomics">
        <title>Genome and secretome analysis of the hemibiotrophic fungal pathogen, Moniliophthora roreri, which causes frosty pod rot disease of cacao: mechanisms of the biotrophic and necrotrophic phases.</title>
        <authorList>
            <person name="Meinhardt L.W."/>
            <person name="Costa G.G.L."/>
            <person name="Thomazella D.P.T."/>
            <person name="Teixeira P.J.P.L."/>
            <person name="Carazzolle M.F."/>
            <person name="Schuster S.C."/>
            <person name="Carlson J.E."/>
            <person name="Guiltinan M.J."/>
            <person name="Mieczkowski P."/>
            <person name="Farmer A."/>
            <person name="Ramaraj T."/>
            <person name="Crozier J."/>
            <person name="Davis R.E."/>
            <person name="Shao J."/>
            <person name="Melnick R.L."/>
            <person name="Pereira G.A.G."/>
            <person name="Bailey B.A."/>
        </authorList>
    </citation>
    <scope>NUCLEOTIDE SEQUENCE [LARGE SCALE GENOMIC DNA]</scope>
    <source>
        <strain evidence="2 3">MCA 2997</strain>
    </source>
</reference>
<comment type="caution">
    <text evidence="2">The sequence shown here is derived from an EMBL/GenBank/DDBJ whole genome shotgun (WGS) entry which is preliminary data.</text>
</comment>
<dbReference type="AlphaFoldDB" id="V2XIW0"/>
<dbReference type="InterPro" id="IPR022742">
    <property type="entry name" value="Hydrolase_4"/>
</dbReference>
<dbReference type="HOGENOM" id="CLU_1277915_0_0_1"/>
<evidence type="ECO:0000313" key="2">
    <source>
        <dbReference type="EMBL" id="ESK92460.1"/>
    </source>
</evidence>
<evidence type="ECO:0000259" key="1">
    <source>
        <dbReference type="Pfam" id="PF12146"/>
    </source>
</evidence>
<dbReference type="PANTHER" id="PTHR12277:SF81">
    <property type="entry name" value="PROTEIN ABHD13"/>
    <property type="match status" value="1"/>
</dbReference>
<organism evidence="2 3">
    <name type="scientific">Moniliophthora roreri (strain MCA 2997)</name>
    <name type="common">Cocoa frosty pod rot fungus</name>
    <name type="synonym">Crinipellis roreri</name>
    <dbReference type="NCBI Taxonomy" id="1381753"/>
    <lineage>
        <taxon>Eukaryota</taxon>
        <taxon>Fungi</taxon>
        <taxon>Dikarya</taxon>
        <taxon>Basidiomycota</taxon>
        <taxon>Agaricomycotina</taxon>
        <taxon>Agaricomycetes</taxon>
        <taxon>Agaricomycetidae</taxon>
        <taxon>Agaricales</taxon>
        <taxon>Marasmiineae</taxon>
        <taxon>Marasmiaceae</taxon>
        <taxon>Moniliophthora</taxon>
    </lineage>
</organism>
<dbReference type="GO" id="GO:0016020">
    <property type="term" value="C:membrane"/>
    <property type="evidence" value="ECO:0007669"/>
    <property type="project" value="TreeGrafter"/>
</dbReference>
<evidence type="ECO:0000313" key="3">
    <source>
        <dbReference type="Proteomes" id="UP000017559"/>
    </source>
</evidence>
<accession>V2XIW0</accession>
<dbReference type="InterPro" id="IPR029058">
    <property type="entry name" value="AB_hydrolase_fold"/>
</dbReference>